<accession>A0ABX7R0D2</accession>
<evidence type="ECO:0000256" key="1">
    <source>
        <dbReference type="SAM" id="Phobius"/>
    </source>
</evidence>
<organism evidence="2 3">
    <name type="scientific">Shewanella sedimentimangrovi</name>
    <dbReference type="NCBI Taxonomy" id="2814293"/>
    <lineage>
        <taxon>Bacteria</taxon>
        <taxon>Pseudomonadati</taxon>
        <taxon>Pseudomonadota</taxon>
        <taxon>Gammaproteobacteria</taxon>
        <taxon>Alteromonadales</taxon>
        <taxon>Shewanellaceae</taxon>
        <taxon>Shewanella</taxon>
    </lineage>
</organism>
<sequence>MGWQISFWILAAILVLPLPFKLLGYFSGKDDSPVWVKLEELANAGFMALGLLAFHGFIEQTPYLTPGIWAGWLVLALLWSLASLFWSPKLRYAADLLGVKHMRVLAAFSTLLFAPLFVAVWLYISHWPGTA</sequence>
<proteinExistence type="predicted"/>
<evidence type="ECO:0000313" key="2">
    <source>
        <dbReference type="EMBL" id="QSX37231.1"/>
    </source>
</evidence>
<name>A0ABX7R0D2_9GAMM</name>
<dbReference type="Proteomes" id="UP000663207">
    <property type="component" value="Chromosome"/>
</dbReference>
<gene>
    <name evidence="2" type="ORF">JYB85_18645</name>
</gene>
<protein>
    <recommendedName>
        <fullName evidence="4">MFS transporter</fullName>
    </recommendedName>
</protein>
<dbReference type="EMBL" id="CP071502">
    <property type="protein sequence ID" value="QSX37231.1"/>
    <property type="molecule type" value="Genomic_DNA"/>
</dbReference>
<evidence type="ECO:0008006" key="4">
    <source>
        <dbReference type="Google" id="ProtNLM"/>
    </source>
</evidence>
<feature type="transmembrane region" description="Helical" evidence="1">
    <location>
        <begin position="105"/>
        <end position="124"/>
    </location>
</feature>
<feature type="transmembrane region" description="Helical" evidence="1">
    <location>
        <begin position="6"/>
        <end position="26"/>
    </location>
</feature>
<feature type="transmembrane region" description="Helical" evidence="1">
    <location>
        <begin position="64"/>
        <end position="85"/>
    </location>
</feature>
<reference evidence="2 3" key="1">
    <citation type="submission" date="2021-03" db="EMBL/GenBank/DDBJ databases">
        <title>Novel species identification of genus Shewanella.</title>
        <authorList>
            <person name="Liu G."/>
            <person name="Zhang Q."/>
        </authorList>
    </citation>
    <scope>NUCLEOTIDE SEQUENCE [LARGE SCALE GENOMIC DNA]</scope>
    <source>
        <strain evidence="2 3">FJAT-52962</strain>
    </source>
</reference>
<keyword evidence="1" id="KW-0812">Transmembrane</keyword>
<keyword evidence="1" id="KW-0472">Membrane</keyword>
<feature type="transmembrane region" description="Helical" evidence="1">
    <location>
        <begin position="38"/>
        <end position="58"/>
    </location>
</feature>
<keyword evidence="1" id="KW-1133">Transmembrane helix</keyword>
<dbReference type="RefSeq" id="WP_207380487.1">
    <property type="nucleotide sequence ID" value="NZ_CP071502.1"/>
</dbReference>
<keyword evidence="3" id="KW-1185">Reference proteome</keyword>
<evidence type="ECO:0000313" key="3">
    <source>
        <dbReference type="Proteomes" id="UP000663207"/>
    </source>
</evidence>